<proteinExistence type="predicted"/>
<dbReference type="AlphaFoldDB" id="A0A9E9LZ73"/>
<dbReference type="InterPro" id="IPR003738">
    <property type="entry name" value="SRAP"/>
</dbReference>
<dbReference type="GO" id="GO:0003697">
    <property type="term" value="F:single-stranded DNA binding"/>
    <property type="evidence" value="ECO:0007669"/>
    <property type="project" value="InterPro"/>
</dbReference>
<evidence type="ECO:0000313" key="2">
    <source>
        <dbReference type="Proteomes" id="UP001156215"/>
    </source>
</evidence>
<dbReference type="SUPFAM" id="SSF143081">
    <property type="entry name" value="BB1717-like"/>
    <property type="match status" value="1"/>
</dbReference>
<sequence>MKLSDTDRQPDEMAWGIPFYWKSGVNINAEAETVFEKRIFKDDVMLNRIAIPTTGFYEWGNRPRITQEGTLSLQGKWHPAHMVGRDFQTDGKRW</sequence>
<dbReference type="Gene3D" id="3.90.1680.10">
    <property type="entry name" value="SOS response associated peptidase-like"/>
    <property type="match status" value="1"/>
</dbReference>
<gene>
    <name evidence="1" type="ORF">NB640_01455</name>
</gene>
<keyword evidence="2" id="KW-1185">Reference proteome</keyword>
<dbReference type="KEGG" id="ovb:NB640_01455"/>
<name>A0A9E9LZ73_9BURK</name>
<reference evidence="1" key="1">
    <citation type="journal article" date="2022" name="Front. Microbiol.">
        <title>New perspectives on an old grouping: The genomic and phenotypic variability of Oxalobacter formigenes and the implications for calcium oxalate stone prevention.</title>
        <authorList>
            <person name="Chmiel J.A."/>
            <person name="Carr C."/>
            <person name="Stuivenberg G.A."/>
            <person name="Venema R."/>
            <person name="Chanyi R.M."/>
            <person name="Al K.F."/>
            <person name="Giguere D."/>
            <person name="Say H."/>
            <person name="Akouris P.P."/>
            <person name="Dominguez Romero S.A."/>
            <person name="Kwong A."/>
            <person name="Tai V."/>
            <person name="Koval S.F."/>
            <person name="Razvi H."/>
            <person name="Bjazevic J."/>
            <person name="Burton J.P."/>
        </authorList>
    </citation>
    <scope>NUCLEOTIDE SEQUENCE</scope>
    <source>
        <strain evidence="1">WoOx3</strain>
    </source>
</reference>
<organism evidence="1 2">
    <name type="scientific">Oxalobacter vibrioformis</name>
    <dbReference type="NCBI Taxonomy" id="933080"/>
    <lineage>
        <taxon>Bacteria</taxon>
        <taxon>Pseudomonadati</taxon>
        <taxon>Pseudomonadota</taxon>
        <taxon>Betaproteobacteria</taxon>
        <taxon>Burkholderiales</taxon>
        <taxon>Oxalobacteraceae</taxon>
        <taxon>Oxalobacter</taxon>
    </lineage>
</organism>
<dbReference type="EMBL" id="CP098242">
    <property type="protein sequence ID" value="WAW10360.1"/>
    <property type="molecule type" value="Genomic_DNA"/>
</dbReference>
<dbReference type="Proteomes" id="UP001156215">
    <property type="component" value="Chromosome"/>
</dbReference>
<accession>A0A9E9LZ73</accession>
<evidence type="ECO:0000313" key="1">
    <source>
        <dbReference type="EMBL" id="WAW10360.1"/>
    </source>
</evidence>
<dbReference type="InterPro" id="IPR036590">
    <property type="entry name" value="SRAP-like"/>
</dbReference>
<protein>
    <submittedName>
        <fullName evidence="1">SOS response-associated peptidase family protein</fullName>
    </submittedName>
</protein>
<dbReference type="GO" id="GO:0106300">
    <property type="term" value="P:protein-DNA covalent cross-linking repair"/>
    <property type="evidence" value="ECO:0007669"/>
    <property type="project" value="InterPro"/>
</dbReference>
<dbReference type="Pfam" id="PF02586">
    <property type="entry name" value="SRAP"/>
    <property type="match status" value="1"/>
</dbReference>